<dbReference type="GO" id="GO:0035556">
    <property type="term" value="P:intracellular signal transduction"/>
    <property type="evidence" value="ECO:0007669"/>
    <property type="project" value="TreeGrafter"/>
</dbReference>
<protein>
    <submittedName>
        <fullName evidence="7">5'-AMP-activated protein kinase catalytic subunit alpha-2</fullName>
    </submittedName>
</protein>
<dbReference type="Gene3D" id="3.30.200.20">
    <property type="entry name" value="Phosphorylase Kinase, domain 1"/>
    <property type="match status" value="1"/>
</dbReference>
<dbReference type="FunFam" id="1.10.510.10:FF:000571">
    <property type="entry name" value="Maternal embryonic leucine zipper kinase"/>
    <property type="match status" value="1"/>
</dbReference>
<comment type="cofactor">
    <cofactor evidence="1">
        <name>Mg(2+)</name>
        <dbReference type="ChEBI" id="CHEBI:18420"/>
    </cofactor>
</comment>
<keyword evidence="7" id="KW-0808">Transferase</keyword>
<evidence type="ECO:0000256" key="3">
    <source>
        <dbReference type="ARBA" id="ARBA00022741"/>
    </source>
</evidence>
<dbReference type="PROSITE" id="PS00108">
    <property type="entry name" value="PROTEIN_KINASE_ST"/>
    <property type="match status" value="1"/>
</dbReference>
<dbReference type="InterPro" id="IPR011009">
    <property type="entry name" value="Kinase-like_dom_sf"/>
</dbReference>
<evidence type="ECO:0000256" key="4">
    <source>
        <dbReference type="ARBA" id="ARBA00022840"/>
    </source>
</evidence>
<keyword evidence="7" id="KW-0418">Kinase</keyword>
<sequence length="547" mass="62548">MANNISNATEPMKINEWKLGKTIVLVNEVNGVNAAVKIVSREKMKRLRMVDKARREIENLRLLRHPHIVQLIFDISYEVHALPFDIVMIMEYVSGGDMCQYLCQHGKLPEHEARRFFQQLISAVDYCHRHKVVHRDLKLENLLLDAKKNIKLTDFGLSNYLKDGVLLRTNCGSLCYAAPELLYHHYYAGPEVDIWSCGIVLYVLLCGHFPFQDDRMMALCKKITTGAFKIPKYFGKSVSNLICKILNVHPMERATAETIMAHPWFTRNVPNYLFPKISDEETSIVDLSIVKQISRVRKMKLHIGLLFKFHATEKKVITVLKQNDPYNRLSIAYNLAVEKRRREKSTTAKLSAEDYPLSNMSDISKERPPNSNCSDDKTPEMQISANVKPIHYKSPYTDGDRLYLGLRWSDKPENIMMQLLHLLKSLNFEWRMINPYHVIVRRKNDLESPKMILQLYMVGYNDYLLDFTSSMETTTDTPSDLLKSSAADGTMFKAKSSIADENRPSTSAAIDQGPSSTAGSNVDAAPPSSQIMQFFEMCMSVISAMTK</sequence>
<dbReference type="GO" id="GO:0005737">
    <property type="term" value="C:cytoplasm"/>
    <property type="evidence" value="ECO:0007669"/>
    <property type="project" value="TreeGrafter"/>
</dbReference>
<dbReference type="STRING" id="6336.A0A0V0SEM3"/>
<dbReference type="InterPro" id="IPR008271">
    <property type="entry name" value="Ser/Thr_kinase_AS"/>
</dbReference>
<dbReference type="PROSITE" id="PS50011">
    <property type="entry name" value="PROTEIN_KINASE_DOM"/>
    <property type="match status" value="1"/>
</dbReference>
<dbReference type="PANTHER" id="PTHR24346:SF110">
    <property type="entry name" value="NON-SPECIFIC SERINE_THREONINE PROTEIN KINASE"/>
    <property type="match status" value="1"/>
</dbReference>
<dbReference type="AlphaFoldDB" id="A0A0V0SEM3"/>
<evidence type="ECO:0000256" key="1">
    <source>
        <dbReference type="ARBA" id="ARBA00001946"/>
    </source>
</evidence>
<keyword evidence="4" id="KW-0067">ATP-binding</keyword>
<evidence type="ECO:0000256" key="2">
    <source>
        <dbReference type="ARBA" id="ARBA00006234"/>
    </source>
</evidence>
<comment type="caution">
    <text evidence="7">The sequence shown here is derived from an EMBL/GenBank/DDBJ whole genome shotgun (WGS) entry which is preliminary data.</text>
</comment>
<dbReference type="CDD" id="cd12122">
    <property type="entry name" value="AMPKA_C"/>
    <property type="match status" value="1"/>
</dbReference>
<evidence type="ECO:0000259" key="6">
    <source>
        <dbReference type="PROSITE" id="PS50011"/>
    </source>
</evidence>
<dbReference type="Proteomes" id="UP000054630">
    <property type="component" value="Unassembled WGS sequence"/>
</dbReference>
<proteinExistence type="inferred from homology"/>
<dbReference type="Gene3D" id="3.30.310.80">
    <property type="entry name" value="Kinase associated domain 1, KA1"/>
    <property type="match status" value="1"/>
</dbReference>
<dbReference type="SMART" id="SM00220">
    <property type="entry name" value="S_TKc"/>
    <property type="match status" value="1"/>
</dbReference>
<dbReference type="GO" id="GO:0005524">
    <property type="term" value="F:ATP binding"/>
    <property type="evidence" value="ECO:0007669"/>
    <property type="project" value="UniProtKB-KW"/>
</dbReference>
<dbReference type="Gene3D" id="1.10.510.10">
    <property type="entry name" value="Transferase(Phosphotransferase) domain 1"/>
    <property type="match status" value="1"/>
</dbReference>
<dbReference type="PANTHER" id="PTHR24346">
    <property type="entry name" value="MAP/MICROTUBULE AFFINITY-REGULATING KINASE"/>
    <property type="match status" value="1"/>
</dbReference>
<organism evidence="7 8">
    <name type="scientific">Trichinella nelsoni</name>
    <dbReference type="NCBI Taxonomy" id="6336"/>
    <lineage>
        <taxon>Eukaryota</taxon>
        <taxon>Metazoa</taxon>
        <taxon>Ecdysozoa</taxon>
        <taxon>Nematoda</taxon>
        <taxon>Enoplea</taxon>
        <taxon>Dorylaimia</taxon>
        <taxon>Trichinellida</taxon>
        <taxon>Trichinellidae</taxon>
        <taxon>Trichinella</taxon>
    </lineage>
</organism>
<accession>A0A0V0SEM3</accession>
<dbReference type="Pfam" id="PF00069">
    <property type="entry name" value="Pkinase"/>
    <property type="match status" value="1"/>
</dbReference>
<reference evidence="7 8" key="1">
    <citation type="submission" date="2015-01" db="EMBL/GenBank/DDBJ databases">
        <title>Evolution of Trichinella species and genotypes.</title>
        <authorList>
            <person name="Korhonen P.K."/>
            <person name="Edoardo P."/>
            <person name="Giuseppe L.R."/>
            <person name="Gasser R.B."/>
        </authorList>
    </citation>
    <scope>NUCLEOTIDE SEQUENCE [LARGE SCALE GENOMIC DNA]</scope>
    <source>
        <strain evidence="7">ISS37</strain>
    </source>
</reference>
<dbReference type="InterPro" id="IPR000719">
    <property type="entry name" value="Prot_kinase_dom"/>
</dbReference>
<keyword evidence="3" id="KW-0547">Nucleotide-binding</keyword>
<evidence type="ECO:0000313" key="8">
    <source>
        <dbReference type="Proteomes" id="UP000054630"/>
    </source>
</evidence>
<dbReference type="GO" id="GO:0004674">
    <property type="term" value="F:protein serine/threonine kinase activity"/>
    <property type="evidence" value="ECO:0007669"/>
    <property type="project" value="TreeGrafter"/>
</dbReference>
<evidence type="ECO:0000256" key="5">
    <source>
        <dbReference type="SAM" id="MobiDB-lite"/>
    </source>
</evidence>
<feature type="compositionally biased region" description="Polar residues" evidence="5">
    <location>
        <begin position="504"/>
        <end position="520"/>
    </location>
</feature>
<name>A0A0V0SEM3_9BILA</name>
<feature type="domain" description="Protein kinase" evidence="6">
    <location>
        <begin position="8"/>
        <end position="265"/>
    </location>
</feature>
<dbReference type="EMBL" id="JYDL01000016">
    <property type="protein sequence ID" value="KRX24725.1"/>
    <property type="molecule type" value="Genomic_DNA"/>
</dbReference>
<keyword evidence="8" id="KW-1185">Reference proteome</keyword>
<comment type="similarity">
    <text evidence="2">Belongs to the protein kinase superfamily. CAMK Ser/Thr protein kinase family. SNF1 subfamily.</text>
</comment>
<dbReference type="OrthoDB" id="193931at2759"/>
<feature type="region of interest" description="Disordered" evidence="5">
    <location>
        <begin position="496"/>
        <end position="524"/>
    </location>
</feature>
<evidence type="ECO:0000313" key="7">
    <source>
        <dbReference type="EMBL" id="KRX24725.1"/>
    </source>
</evidence>
<dbReference type="InterPro" id="IPR028375">
    <property type="entry name" value="KA1/Ssp2_C"/>
</dbReference>
<dbReference type="Gene3D" id="1.10.8.10">
    <property type="entry name" value="DNA helicase RuvA subunit, C-terminal domain"/>
    <property type="match status" value="1"/>
</dbReference>
<gene>
    <name evidence="7" type="primary">aak-2</name>
    <name evidence="7" type="ORF">T07_2008</name>
</gene>
<dbReference type="SUPFAM" id="SSF103243">
    <property type="entry name" value="KA1-like"/>
    <property type="match status" value="1"/>
</dbReference>
<dbReference type="SUPFAM" id="SSF56112">
    <property type="entry name" value="Protein kinase-like (PK-like)"/>
    <property type="match status" value="1"/>
</dbReference>